<protein>
    <recommendedName>
        <fullName evidence="3">F-box domain-containing protein</fullName>
    </recommendedName>
</protein>
<accession>A0A074ZJY5</accession>
<dbReference type="GeneID" id="25365864"/>
<proteinExistence type="predicted"/>
<evidence type="ECO:0000313" key="2">
    <source>
        <dbReference type="Proteomes" id="UP000030641"/>
    </source>
</evidence>
<dbReference type="SUPFAM" id="SSF81383">
    <property type="entry name" value="F-box domain"/>
    <property type="match status" value="1"/>
</dbReference>
<dbReference type="HOGENOM" id="CLU_2333305_0_0_1"/>
<dbReference type="CDD" id="cd09917">
    <property type="entry name" value="F-box_SF"/>
    <property type="match status" value="1"/>
</dbReference>
<evidence type="ECO:0000313" key="1">
    <source>
        <dbReference type="EMBL" id="KEQ98791.1"/>
    </source>
</evidence>
<dbReference type="Proteomes" id="UP000030641">
    <property type="component" value="Unassembled WGS sequence"/>
</dbReference>
<dbReference type="InterPro" id="IPR036047">
    <property type="entry name" value="F-box-like_dom_sf"/>
</dbReference>
<dbReference type="OrthoDB" id="3936875at2759"/>
<dbReference type="InParanoid" id="A0A074ZJY5"/>
<organism evidence="1 2">
    <name type="scientific">Aureobasidium subglaciale (strain EXF-2481)</name>
    <name type="common">Aureobasidium pullulans var. subglaciale</name>
    <dbReference type="NCBI Taxonomy" id="1043005"/>
    <lineage>
        <taxon>Eukaryota</taxon>
        <taxon>Fungi</taxon>
        <taxon>Dikarya</taxon>
        <taxon>Ascomycota</taxon>
        <taxon>Pezizomycotina</taxon>
        <taxon>Dothideomycetes</taxon>
        <taxon>Dothideomycetidae</taxon>
        <taxon>Dothideales</taxon>
        <taxon>Saccotheciaceae</taxon>
        <taxon>Aureobasidium</taxon>
    </lineage>
</organism>
<dbReference type="RefSeq" id="XP_013347675.1">
    <property type="nucleotide sequence ID" value="XM_013492221.1"/>
</dbReference>
<sequence>MMTDVSQSSGPSLDDMPPEILHIIYLYVYPDDIKALGCTSRQLQLVSAEYPTDEVTVTITDWRWAMDFATLQERRVAWNKCADINVWRKTVLETRTRL</sequence>
<dbReference type="EMBL" id="KL584751">
    <property type="protein sequence ID" value="KEQ98791.1"/>
    <property type="molecule type" value="Genomic_DNA"/>
</dbReference>
<dbReference type="AlphaFoldDB" id="A0A074ZJY5"/>
<name>A0A074ZJY5_AURSE</name>
<gene>
    <name evidence="1" type="ORF">AUEXF2481DRAFT_375077</name>
</gene>
<reference evidence="1 2" key="1">
    <citation type="journal article" date="2014" name="BMC Genomics">
        <title>Genome sequencing of four Aureobasidium pullulans varieties: biotechnological potential, stress tolerance, and description of new species.</title>
        <authorList>
            <person name="Gostin Ar C."/>
            <person name="Ohm R.A."/>
            <person name="Kogej T."/>
            <person name="Sonjak S."/>
            <person name="Turk M."/>
            <person name="Zajc J."/>
            <person name="Zalar P."/>
            <person name="Grube M."/>
            <person name="Sun H."/>
            <person name="Han J."/>
            <person name="Sharma A."/>
            <person name="Chiniquy J."/>
            <person name="Ngan C.Y."/>
            <person name="Lipzen A."/>
            <person name="Barry K."/>
            <person name="Grigoriev I.V."/>
            <person name="Gunde-Cimerman N."/>
        </authorList>
    </citation>
    <scope>NUCLEOTIDE SEQUENCE [LARGE SCALE GENOMIC DNA]</scope>
    <source>
        <strain evidence="1 2">EXF-2481</strain>
    </source>
</reference>
<keyword evidence="2" id="KW-1185">Reference proteome</keyword>
<evidence type="ECO:0008006" key="3">
    <source>
        <dbReference type="Google" id="ProtNLM"/>
    </source>
</evidence>